<name>A0ABT6H211_9BACI</name>
<evidence type="ECO:0008006" key="4">
    <source>
        <dbReference type="Google" id="ProtNLM"/>
    </source>
</evidence>
<comment type="caution">
    <text evidence="2">The sequence shown here is derived from an EMBL/GenBank/DDBJ whole genome shotgun (WGS) entry which is preliminary data.</text>
</comment>
<sequence length="124" mass="14585">MEEKQEYTIPGNVNGQFEVLPHVTLRDLLCFVPSLLLDIPIFLMPISMYIKIPIITITLMVSAVLVYVRPVRENIPFWHHARECLRFFNRQRVYYYRKESVYVETVETTRKGRERPKSHSGSGA</sequence>
<evidence type="ECO:0000313" key="3">
    <source>
        <dbReference type="Proteomes" id="UP001218246"/>
    </source>
</evidence>
<dbReference type="EMBL" id="JARULN010000001">
    <property type="protein sequence ID" value="MDG5753010.1"/>
    <property type="molecule type" value="Genomic_DNA"/>
</dbReference>
<evidence type="ECO:0000256" key="1">
    <source>
        <dbReference type="SAM" id="Phobius"/>
    </source>
</evidence>
<evidence type="ECO:0000313" key="2">
    <source>
        <dbReference type="EMBL" id="MDG5753010.1"/>
    </source>
</evidence>
<keyword evidence="1" id="KW-0812">Transmembrane</keyword>
<keyword evidence="3" id="KW-1185">Reference proteome</keyword>
<feature type="transmembrane region" description="Helical" evidence="1">
    <location>
        <begin position="46"/>
        <end position="68"/>
    </location>
</feature>
<gene>
    <name evidence="2" type="ORF">P6P90_03220</name>
</gene>
<dbReference type="Proteomes" id="UP001218246">
    <property type="component" value="Unassembled WGS sequence"/>
</dbReference>
<reference evidence="2 3" key="1">
    <citation type="submission" date="2023-04" db="EMBL/GenBank/DDBJ databases">
        <title>Ectobacillus antri isolated from activated sludge.</title>
        <authorList>
            <person name="Yan P."/>
            <person name="Liu X."/>
        </authorList>
    </citation>
    <scope>NUCLEOTIDE SEQUENCE [LARGE SCALE GENOMIC DNA]</scope>
    <source>
        <strain evidence="2 3">C18H</strain>
    </source>
</reference>
<proteinExistence type="predicted"/>
<keyword evidence="1" id="KW-1133">Transmembrane helix</keyword>
<accession>A0ABT6H211</accession>
<keyword evidence="1" id="KW-0472">Membrane</keyword>
<protein>
    <recommendedName>
        <fullName evidence="4">Conjugal transfer protein</fullName>
    </recommendedName>
</protein>
<dbReference type="RefSeq" id="WP_124564618.1">
    <property type="nucleotide sequence ID" value="NZ_JARRRY010000001.1"/>
</dbReference>
<organism evidence="2 3">
    <name type="scientific">Ectobacillus antri</name>
    <dbReference type="NCBI Taxonomy" id="2486280"/>
    <lineage>
        <taxon>Bacteria</taxon>
        <taxon>Bacillati</taxon>
        <taxon>Bacillota</taxon>
        <taxon>Bacilli</taxon>
        <taxon>Bacillales</taxon>
        <taxon>Bacillaceae</taxon>
        <taxon>Ectobacillus</taxon>
    </lineage>
</organism>